<dbReference type="Proteomes" id="UP000664203">
    <property type="component" value="Unassembled WGS sequence"/>
</dbReference>
<gene>
    <name evidence="2" type="ORF">ALECFALPRED_000352</name>
</gene>
<evidence type="ECO:0000313" key="2">
    <source>
        <dbReference type="EMBL" id="CAF9917742.1"/>
    </source>
</evidence>
<feature type="compositionally biased region" description="Basic and acidic residues" evidence="1">
    <location>
        <begin position="102"/>
        <end position="116"/>
    </location>
</feature>
<name>A0A8H3F3F7_9LECA</name>
<evidence type="ECO:0000313" key="3">
    <source>
        <dbReference type="Proteomes" id="UP000664203"/>
    </source>
</evidence>
<protein>
    <submittedName>
        <fullName evidence="2">Uncharacterized protein</fullName>
    </submittedName>
</protein>
<feature type="region of interest" description="Disordered" evidence="1">
    <location>
        <begin position="102"/>
        <end position="144"/>
    </location>
</feature>
<accession>A0A8H3F3F7</accession>
<organism evidence="2 3">
    <name type="scientific">Alectoria fallacina</name>
    <dbReference type="NCBI Taxonomy" id="1903189"/>
    <lineage>
        <taxon>Eukaryota</taxon>
        <taxon>Fungi</taxon>
        <taxon>Dikarya</taxon>
        <taxon>Ascomycota</taxon>
        <taxon>Pezizomycotina</taxon>
        <taxon>Lecanoromycetes</taxon>
        <taxon>OSLEUM clade</taxon>
        <taxon>Lecanoromycetidae</taxon>
        <taxon>Lecanorales</taxon>
        <taxon>Lecanorineae</taxon>
        <taxon>Parmeliaceae</taxon>
        <taxon>Alectoria</taxon>
    </lineage>
</organism>
<dbReference type="EMBL" id="CAJPDR010000103">
    <property type="protein sequence ID" value="CAF9917742.1"/>
    <property type="molecule type" value="Genomic_DNA"/>
</dbReference>
<comment type="caution">
    <text evidence="2">The sequence shown here is derived from an EMBL/GenBank/DDBJ whole genome shotgun (WGS) entry which is preliminary data.</text>
</comment>
<keyword evidence="3" id="KW-1185">Reference proteome</keyword>
<feature type="compositionally biased region" description="Basic and acidic residues" evidence="1">
    <location>
        <begin position="124"/>
        <end position="137"/>
    </location>
</feature>
<proteinExistence type="predicted"/>
<reference evidence="2" key="1">
    <citation type="submission" date="2021-03" db="EMBL/GenBank/DDBJ databases">
        <authorList>
            <person name="Tagirdzhanova G."/>
        </authorList>
    </citation>
    <scope>NUCLEOTIDE SEQUENCE</scope>
</reference>
<evidence type="ECO:0000256" key="1">
    <source>
        <dbReference type="SAM" id="MobiDB-lite"/>
    </source>
</evidence>
<sequence>MDRATGIRVHNKRGDHWIAYVSNVAKDLSTKVTTDGGPASIPRDVWRTERSTRIPTNYDALELVPLPQNTGIEQQTESDGNPANLWVVKRDITQSTAQEIAEHESKGIDKANEDKISSASNNIREAEARQDKEDKEVFGSFKRP</sequence>
<dbReference type="AlphaFoldDB" id="A0A8H3F3F7"/>